<organism evidence="1 2">
    <name type="scientific">Enemella evansiae</name>
    <dbReference type="NCBI Taxonomy" id="2016499"/>
    <lineage>
        <taxon>Bacteria</taxon>
        <taxon>Bacillati</taxon>
        <taxon>Actinomycetota</taxon>
        <taxon>Actinomycetes</taxon>
        <taxon>Propionibacteriales</taxon>
        <taxon>Propionibacteriaceae</taxon>
        <taxon>Enemella</taxon>
    </lineage>
</organism>
<dbReference type="OrthoDB" id="9939939at2"/>
<reference evidence="1 2" key="1">
    <citation type="submission" date="2017-07" db="EMBL/GenBank/DDBJ databases">
        <title>Draft whole genome sequences of clinical Proprionibacteriaceae strains.</title>
        <authorList>
            <person name="Bernier A.-M."/>
            <person name="Bernard K."/>
            <person name="Domingo M.-C."/>
        </authorList>
    </citation>
    <scope>NUCLEOTIDE SEQUENCE [LARGE SCALE GENOMIC DNA]</scope>
    <source>
        <strain evidence="1 2">NML 030167</strain>
    </source>
</reference>
<evidence type="ECO:0000313" key="2">
    <source>
        <dbReference type="Proteomes" id="UP000215896"/>
    </source>
</evidence>
<evidence type="ECO:0000313" key="1">
    <source>
        <dbReference type="EMBL" id="OYO14479.1"/>
    </source>
</evidence>
<protein>
    <submittedName>
        <fullName evidence="1">Uncharacterized protein</fullName>
    </submittedName>
</protein>
<gene>
    <name evidence="1" type="ORF">CGZ94_07740</name>
</gene>
<sequence>MAIRIHCDDELTADEYGELLRTAGYAAEVEIERFAGEDDDTELDHVVTTDAPLEAVTELVDEGDAFVEVSDPISGTAARVPDEQLGGD</sequence>
<dbReference type="Proteomes" id="UP000215896">
    <property type="component" value="Unassembled WGS sequence"/>
</dbReference>
<accession>A0A255GF54</accession>
<keyword evidence="2" id="KW-1185">Reference proteome</keyword>
<proteinExistence type="predicted"/>
<name>A0A255GF54_9ACTN</name>
<accession>A0A4R6LXG5</accession>
<dbReference type="EMBL" id="NMVO01000012">
    <property type="protein sequence ID" value="OYO14479.1"/>
    <property type="molecule type" value="Genomic_DNA"/>
</dbReference>
<comment type="caution">
    <text evidence="1">The sequence shown here is derived from an EMBL/GenBank/DDBJ whole genome shotgun (WGS) entry which is preliminary data.</text>
</comment>
<dbReference type="RefSeq" id="WP_094355482.1">
    <property type="nucleotide sequence ID" value="NZ_NMVK01000002.1"/>
</dbReference>
<dbReference type="AlphaFoldDB" id="A0A255GF54"/>